<gene>
    <name evidence="7" type="ORF">EV674_12421</name>
</gene>
<dbReference type="CDD" id="cd03220">
    <property type="entry name" value="ABC_KpsT_Wzt"/>
    <property type="match status" value="1"/>
</dbReference>
<dbReference type="PROSITE" id="PS50893">
    <property type="entry name" value="ABC_TRANSPORTER_2"/>
    <property type="match status" value="1"/>
</dbReference>
<dbReference type="InterPro" id="IPR027417">
    <property type="entry name" value="P-loop_NTPase"/>
</dbReference>
<dbReference type="AlphaFoldDB" id="A0A4V2SJI2"/>
<name>A0A4V2SJI2_9BURK</name>
<evidence type="ECO:0000256" key="4">
    <source>
        <dbReference type="ARBA" id="ARBA00022741"/>
    </source>
</evidence>
<dbReference type="RefSeq" id="WP_119013724.1">
    <property type="nucleotide sequence ID" value="NZ_QXNC01000021.1"/>
</dbReference>
<dbReference type="Pfam" id="PF14524">
    <property type="entry name" value="Wzt_C"/>
    <property type="match status" value="1"/>
</dbReference>
<dbReference type="InterPro" id="IPR029439">
    <property type="entry name" value="Wzt_C"/>
</dbReference>
<dbReference type="InterPro" id="IPR003593">
    <property type="entry name" value="AAA+_ATPase"/>
</dbReference>
<dbReference type="PROSITE" id="PS00211">
    <property type="entry name" value="ABC_TRANSPORTER_1"/>
    <property type="match status" value="1"/>
</dbReference>
<feature type="domain" description="ABC transporter" evidence="6">
    <location>
        <begin position="35"/>
        <end position="255"/>
    </location>
</feature>
<proteinExistence type="inferred from homology"/>
<keyword evidence="8" id="KW-1185">Reference proteome</keyword>
<dbReference type="SUPFAM" id="SSF52540">
    <property type="entry name" value="P-loop containing nucleoside triphosphate hydrolases"/>
    <property type="match status" value="1"/>
</dbReference>
<keyword evidence="2" id="KW-0813">Transport</keyword>
<dbReference type="Gene3D" id="3.40.50.300">
    <property type="entry name" value="P-loop containing nucleotide triphosphate hydrolases"/>
    <property type="match status" value="1"/>
</dbReference>
<evidence type="ECO:0000313" key="8">
    <source>
        <dbReference type="Proteomes" id="UP000295182"/>
    </source>
</evidence>
<evidence type="ECO:0000313" key="7">
    <source>
        <dbReference type="EMBL" id="TCP15434.1"/>
    </source>
</evidence>
<dbReference type="PANTHER" id="PTHR46743:SF2">
    <property type="entry name" value="TEICHOIC ACIDS EXPORT ATP-BINDING PROTEIN TAGH"/>
    <property type="match status" value="1"/>
</dbReference>
<comment type="similarity">
    <text evidence="1">Belongs to the ABC transporter superfamily.</text>
</comment>
<comment type="caution">
    <text evidence="7">The sequence shown here is derived from an EMBL/GenBank/DDBJ whole genome shotgun (WGS) entry which is preliminary data.</text>
</comment>
<reference evidence="7 8" key="1">
    <citation type="submission" date="2019-03" db="EMBL/GenBank/DDBJ databases">
        <title>Genomic Encyclopedia of Type Strains, Phase IV (KMG-IV): sequencing the most valuable type-strain genomes for metagenomic binning, comparative biology and taxonomic classification.</title>
        <authorList>
            <person name="Goeker M."/>
        </authorList>
    </citation>
    <scope>NUCLEOTIDE SEQUENCE [LARGE SCALE GENOMIC DNA]</scope>
    <source>
        <strain evidence="7 8">DSM 1837</strain>
    </source>
</reference>
<dbReference type="Gene3D" id="2.70.50.60">
    <property type="entry name" value="abc- transporter (atp binding component) like domain"/>
    <property type="match status" value="1"/>
</dbReference>
<keyword evidence="3" id="KW-1003">Cell membrane</keyword>
<dbReference type="InterPro" id="IPR050683">
    <property type="entry name" value="Bact_Polysacc_Export_ATP-bd"/>
</dbReference>
<protein>
    <submittedName>
        <fullName evidence="7">Lipopolysaccharide transport system ATP-binding protein</fullName>
    </submittedName>
</protein>
<dbReference type="GO" id="GO:0140359">
    <property type="term" value="F:ABC-type transporter activity"/>
    <property type="evidence" value="ECO:0007669"/>
    <property type="project" value="InterPro"/>
</dbReference>
<sequence length="454" mass="49437">MSSDVVVEVSQVGKAYPLYARPIDRLWQMFSSFWCRKLGLRQATRYREFHALQDVSVRIAQGETVGIIGRNGSGKSTLLQLLCGTLQPSRGHIQVTGRVAALLELGSGFNPEFSGRENVFLNAAVLGLSREQTLARFDAIAAFADIGDFMEQPLKSYSSGMAMRLAFAVIAHVDADILVIDEALSVGDAFFTQKCMRYLRQFMKSGTVIFVSHDMEAVMALCSRVVWLDAGQIRQDGATKAVCQAYLDALLSSDGAVRPLAPPAPATAAAPDARSLRDARQDVWNASTLRNDIRVWDFDPHQEGVGQRGCTIRAVQLLAPDGAAFSWVVGGESVRLEVQALCHAPLQSPIVGFMVKDRTGQALFGDNTWISFMEHPVRAQAGELITACFTFEMPRLPSGDYTVVVAVADGTQDDNVMHHWLHEAMQFQSVASNVSSGLIGIPMRGIALQASALK</sequence>
<dbReference type="Proteomes" id="UP000295182">
    <property type="component" value="Unassembled WGS sequence"/>
</dbReference>
<keyword evidence="4" id="KW-0547">Nucleotide-binding</keyword>
<dbReference type="GO" id="GO:0016887">
    <property type="term" value="F:ATP hydrolysis activity"/>
    <property type="evidence" value="ECO:0007669"/>
    <property type="project" value="InterPro"/>
</dbReference>
<dbReference type="InterPro" id="IPR017871">
    <property type="entry name" value="ABC_transporter-like_CS"/>
</dbReference>
<dbReference type="InterPro" id="IPR003439">
    <property type="entry name" value="ABC_transporter-like_ATP-bd"/>
</dbReference>
<dbReference type="GO" id="GO:0016020">
    <property type="term" value="C:membrane"/>
    <property type="evidence" value="ECO:0007669"/>
    <property type="project" value="InterPro"/>
</dbReference>
<dbReference type="OrthoDB" id="9778870at2"/>
<accession>A0A4V2SJI2</accession>
<dbReference type="Pfam" id="PF00005">
    <property type="entry name" value="ABC_tran"/>
    <property type="match status" value="1"/>
</dbReference>
<keyword evidence="5 7" id="KW-0067">ATP-binding</keyword>
<dbReference type="InterPro" id="IPR015860">
    <property type="entry name" value="ABC_transpr_TagH-like"/>
</dbReference>
<evidence type="ECO:0000256" key="3">
    <source>
        <dbReference type="ARBA" id="ARBA00022475"/>
    </source>
</evidence>
<evidence type="ECO:0000256" key="2">
    <source>
        <dbReference type="ARBA" id="ARBA00022448"/>
    </source>
</evidence>
<keyword evidence="3" id="KW-0472">Membrane</keyword>
<dbReference type="CDD" id="cd10147">
    <property type="entry name" value="Wzt_C-like"/>
    <property type="match status" value="1"/>
</dbReference>
<dbReference type="PANTHER" id="PTHR46743">
    <property type="entry name" value="TEICHOIC ACIDS EXPORT ATP-BINDING PROTEIN TAGH"/>
    <property type="match status" value="1"/>
</dbReference>
<organism evidence="7 8">
    <name type="scientific">Simplicispira metamorpha</name>
    <dbReference type="NCBI Taxonomy" id="80881"/>
    <lineage>
        <taxon>Bacteria</taxon>
        <taxon>Pseudomonadati</taxon>
        <taxon>Pseudomonadota</taxon>
        <taxon>Betaproteobacteria</taxon>
        <taxon>Burkholderiales</taxon>
        <taxon>Comamonadaceae</taxon>
        <taxon>Simplicispira</taxon>
    </lineage>
</organism>
<dbReference type="EMBL" id="SLXH01000024">
    <property type="protein sequence ID" value="TCP15434.1"/>
    <property type="molecule type" value="Genomic_DNA"/>
</dbReference>
<evidence type="ECO:0000259" key="6">
    <source>
        <dbReference type="PROSITE" id="PS50893"/>
    </source>
</evidence>
<evidence type="ECO:0000256" key="1">
    <source>
        <dbReference type="ARBA" id="ARBA00005417"/>
    </source>
</evidence>
<dbReference type="GO" id="GO:0005524">
    <property type="term" value="F:ATP binding"/>
    <property type="evidence" value="ECO:0007669"/>
    <property type="project" value="UniProtKB-KW"/>
</dbReference>
<dbReference type="SMART" id="SM00382">
    <property type="entry name" value="AAA"/>
    <property type="match status" value="1"/>
</dbReference>
<evidence type="ECO:0000256" key="5">
    <source>
        <dbReference type="ARBA" id="ARBA00022840"/>
    </source>
</evidence>